<protein>
    <submittedName>
        <fullName evidence="2">Uncharacterized protein</fullName>
    </submittedName>
</protein>
<keyword evidence="3" id="KW-1185">Reference proteome</keyword>
<evidence type="ECO:0000313" key="3">
    <source>
        <dbReference type="Proteomes" id="UP000297245"/>
    </source>
</evidence>
<proteinExistence type="predicted"/>
<evidence type="ECO:0000313" key="2">
    <source>
        <dbReference type="EMBL" id="THU90381.1"/>
    </source>
</evidence>
<feature type="region of interest" description="Disordered" evidence="1">
    <location>
        <begin position="184"/>
        <end position="220"/>
    </location>
</feature>
<accession>A0A4S8LMQ7</accession>
<dbReference type="OrthoDB" id="2957687at2759"/>
<sequence>MSFPPPRFSTASSTFSQRAANKPKVIPLYAVAIHKPNSRPLDIQKTLPEKALYANNGPKPDPIQLPGPSRDSVPSPPGSPLTPLNDETQAQPVHIAPPVSLKDLAVSSAGWNAAQQKEYRGIARTAIEQHLDITLSLSRQDTAARDRARTHIENELKHFQNYENHWGADLLLRDQLKTLKDMEAARARREKAKEVEGDGQGKEDGNGSGKDPKGKGRKRG</sequence>
<feature type="compositionally biased region" description="Basic and acidic residues" evidence="1">
    <location>
        <begin position="184"/>
        <end position="214"/>
    </location>
</feature>
<organism evidence="2 3">
    <name type="scientific">Dendrothele bispora (strain CBS 962.96)</name>
    <dbReference type="NCBI Taxonomy" id="1314807"/>
    <lineage>
        <taxon>Eukaryota</taxon>
        <taxon>Fungi</taxon>
        <taxon>Dikarya</taxon>
        <taxon>Basidiomycota</taxon>
        <taxon>Agaricomycotina</taxon>
        <taxon>Agaricomycetes</taxon>
        <taxon>Agaricomycetidae</taxon>
        <taxon>Agaricales</taxon>
        <taxon>Agaricales incertae sedis</taxon>
        <taxon>Dendrothele</taxon>
    </lineage>
</organism>
<feature type="region of interest" description="Disordered" evidence="1">
    <location>
        <begin position="48"/>
        <end position="88"/>
    </location>
</feature>
<dbReference type="AlphaFoldDB" id="A0A4S8LMQ7"/>
<dbReference type="Proteomes" id="UP000297245">
    <property type="component" value="Unassembled WGS sequence"/>
</dbReference>
<name>A0A4S8LMQ7_DENBC</name>
<evidence type="ECO:0000256" key="1">
    <source>
        <dbReference type="SAM" id="MobiDB-lite"/>
    </source>
</evidence>
<reference evidence="2 3" key="1">
    <citation type="journal article" date="2019" name="Nat. Ecol. Evol.">
        <title>Megaphylogeny resolves global patterns of mushroom evolution.</title>
        <authorList>
            <person name="Varga T."/>
            <person name="Krizsan K."/>
            <person name="Foldi C."/>
            <person name="Dima B."/>
            <person name="Sanchez-Garcia M."/>
            <person name="Sanchez-Ramirez S."/>
            <person name="Szollosi G.J."/>
            <person name="Szarkandi J.G."/>
            <person name="Papp V."/>
            <person name="Albert L."/>
            <person name="Andreopoulos W."/>
            <person name="Angelini C."/>
            <person name="Antonin V."/>
            <person name="Barry K.W."/>
            <person name="Bougher N.L."/>
            <person name="Buchanan P."/>
            <person name="Buyck B."/>
            <person name="Bense V."/>
            <person name="Catcheside P."/>
            <person name="Chovatia M."/>
            <person name="Cooper J."/>
            <person name="Damon W."/>
            <person name="Desjardin D."/>
            <person name="Finy P."/>
            <person name="Geml J."/>
            <person name="Haridas S."/>
            <person name="Hughes K."/>
            <person name="Justo A."/>
            <person name="Karasinski D."/>
            <person name="Kautmanova I."/>
            <person name="Kiss B."/>
            <person name="Kocsube S."/>
            <person name="Kotiranta H."/>
            <person name="LaButti K.M."/>
            <person name="Lechner B.E."/>
            <person name="Liimatainen K."/>
            <person name="Lipzen A."/>
            <person name="Lukacs Z."/>
            <person name="Mihaltcheva S."/>
            <person name="Morgado L.N."/>
            <person name="Niskanen T."/>
            <person name="Noordeloos M.E."/>
            <person name="Ohm R.A."/>
            <person name="Ortiz-Santana B."/>
            <person name="Ovrebo C."/>
            <person name="Racz N."/>
            <person name="Riley R."/>
            <person name="Savchenko A."/>
            <person name="Shiryaev A."/>
            <person name="Soop K."/>
            <person name="Spirin V."/>
            <person name="Szebenyi C."/>
            <person name="Tomsovsky M."/>
            <person name="Tulloss R.E."/>
            <person name="Uehling J."/>
            <person name="Grigoriev I.V."/>
            <person name="Vagvolgyi C."/>
            <person name="Papp T."/>
            <person name="Martin F.M."/>
            <person name="Miettinen O."/>
            <person name="Hibbett D.S."/>
            <person name="Nagy L.G."/>
        </authorList>
    </citation>
    <scope>NUCLEOTIDE SEQUENCE [LARGE SCALE GENOMIC DNA]</scope>
    <source>
        <strain evidence="2 3">CBS 962.96</strain>
    </source>
</reference>
<gene>
    <name evidence="2" type="ORF">K435DRAFT_802033</name>
</gene>
<dbReference type="EMBL" id="ML179336">
    <property type="protein sequence ID" value="THU90381.1"/>
    <property type="molecule type" value="Genomic_DNA"/>
</dbReference>